<sequence length="29" mass="3129">MDAKTGIAIGLVVFILAALVFLKIRAKKK</sequence>
<keyword evidence="1" id="KW-0812">Transmembrane</keyword>
<evidence type="ECO:0000256" key="1">
    <source>
        <dbReference type="SAM" id="Phobius"/>
    </source>
</evidence>
<feature type="transmembrane region" description="Helical" evidence="1">
    <location>
        <begin position="6"/>
        <end position="24"/>
    </location>
</feature>
<keyword evidence="1" id="KW-0472">Membrane</keyword>
<dbReference type="Proteomes" id="UP000095780">
    <property type="component" value="Unassembled WGS sequence"/>
</dbReference>
<proteinExistence type="predicted"/>
<protein>
    <recommendedName>
        <fullName evidence="4">LPXTG cell wall anchor domain-containing protein</fullName>
    </recommendedName>
</protein>
<evidence type="ECO:0000313" key="3">
    <source>
        <dbReference type="Proteomes" id="UP000095780"/>
    </source>
</evidence>
<reference evidence="2 3" key="1">
    <citation type="submission" date="2015-09" db="EMBL/GenBank/DDBJ databases">
        <authorList>
            <consortium name="Pathogen Informatics"/>
        </authorList>
    </citation>
    <scope>NUCLEOTIDE SEQUENCE [LARGE SCALE GENOMIC DNA]</scope>
    <source>
        <strain evidence="2 3">2789STDY5834878</strain>
    </source>
</reference>
<evidence type="ECO:0000313" key="2">
    <source>
        <dbReference type="EMBL" id="CUQ84112.1"/>
    </source>
</evidence>
<name>A0A174ZDX3_9FIRM</name>
<evidence type="ECO:0008006" key="4">
    <source>
        <dbReference type="Google" id="ProtNLM"/>
    </source>
</evidence>
<gene>
    <name evidence="2" type="ORF">ERS852492_01343</name>
</gene>
<keyword evidence="1" id="KW-1133">Transmembrane helix</keyword>
<dbReference type="EMBL" id="CZBV01000003">
    <property type="protein sequence ID" value="CUQ84112.1"/>
    <property type="molecule type" value="Genomic_DNA"/>
</dbReference>
<dbReference type="AlphaFoldDB" id="A0A174ZDX3"/>
<accession>A0A174ZDX3</accession>
<organism evidence="2 3">
    <name type="scientific">Lachnospira eligens</name>
    <dbReference type="NCBI Taxonomy" id="39485"/>
    <lineage>
        <taxon>Bacteria</taxon>
        <taxon>Bacillati</taxon>
        <taxon>Bacillota</taxon>
        <taxon>Clostridia</taxon>
        <taxon>Lachnospirales</taxon>
        <taxon>Lachnospiraceae</taxon>
        <taxon>Lachnospira</taxon>
    </lineage>
</organism>